<keyword evidence="3" id="KW-0479">Metal-binding</keyword>
<dbReference type="InterPro" id="IPR011042">
    <property type="entry name" value="6-blade_b-propeller_TolB-like"/>
</dbReference>
<protein>
    <submittedName>
        <fullName evidence="5">L-arabinonolactonase</fullName>
    </submittedName>
</protein>
<accession>A0AB38CE17</accession>
<dbReference type="InterPro" id="IPR013658">
    <property type="entry name" value="SGL"/>
</dbReference>
<dbReference type="GO" id="GO:0004341">
    <property type="term" value="F:gluconolactonase activity"/>
    <property type="evidence" value="ECO:0007669"/>
    <property type="project" value="TreeGrafter"/>
</dbReference>
<sequence>MMGTQAQLLVDAQNFLGEGVRWCERSGRVFWTNIEGCQLHALVLATGERQSWAMPERLACFALTDSDEVLLLGLASGLAWFDARSGAVTRLHTVEGDLPMTRLNDGRCDRQGRFVFGTLDERPCRDAIGSFYRLNLDLTLERLPLPQIAISNSICFSVDGTAMYFCDSMKRAIYRWDDYLGGDASRVRVFAVLDPGPGAADGATIDADDYLWSAQWGAGRVLRFAPDGSVERKVSLPVSQPSCVSLGGPHYDELFVTTAQESLSPAQLADEPLAGGLFHARQMGVRGLPEVRFGALPA</sequence>
<dbReference type="GO" id="GO:0019853">
    <property type="term" value="P:L-ascorbic acid biosynthetic process"/>
    <property type="evidence" value="ECO:0007669"/>
    <property type="project" value="TreeGrafter"/>
</dbReference>
<feature type="binding site" evidence="3">
    <location>
        <position position="152"/>
    </location>
    <ligand>
        <name>a divalent metal cation</name>
        <dbReference type="ChEBI" id="CHEBI:60240"/>
    </ligand>
</feature>
<feature type="active site" description="Proton donor/acceptor" evidence="2">
    <location>
        <position position="201"/>
    </location>
</feature>
<dbReference type="SUPFAM" id="SSF63829">
    <property type="entry name" value="Calcium-dependent phosphotriesterase"/>
    <property type="match status" value="1"/>
</dbReference>
<feature type="binding site" evidence="3">
    <location>
        <position position="201"/>
    </location>
    <ligand>
        <name>a divalent metal cation</name>
        <dbReference type="ChEBI" id="CHEBI:60240"/>
    </ligand>
</feature>
<reference evidence="5 6" key="1">
    <citation type="submission" date="2016-11" db="EMBL/GenBank/DDBJ databases">
        <authorList>
            <person name="Varghese N."/>
            <person name="Submissions S."/>
        </authorList>
    </citation>
    <scope>NUCLEOTIDE SEQUENCE [LARGE SCALE GENOMIC DNA]</scope>
    <source>
        <strain evidence="5 6">NFR18</strain>
    </source>
</reference>
<comment type="similarity">
    <text evidence="1">Belongs to the SMP-30/CGR1 family.</text>
</comment>
<dbReference type="EMBL" id="FPKH01000006">
    <property type="protein sequence ID" value="SFY14400.1"/>
    <property type="molecule type" value="Genomic_DNA"/>
</dbReference>
<dbReference type="AlphaFoldDB" id="A0AB38CE17"/>
<name>A0AB38CE17_9BURK</name>
<dbReference type="PANTHER" id="PTHR10907">
    <property type="entry name" value="REGUCALCIN"/>
    <property type="match status" value="1"/>
</dbReference>
<feature type="domain" description="SMP-30/Gluconolactonase/LRE-like region" evidence="4">
    <location>
        <begin position="16"/>
        <end position="260"/>
    </location>
</feature>
<evidence type="ECO:0000313" key="6">
    <source>
        <dbReference type="Proteomes" id="UP000182489"/>
    </source>
</evidence>
<feature type="binding site" evidence="3">
    <location>
        <position position="104"/>
    </location>
    <ligand>
        <name>substrate</name>
    </ligand>
</feature>
<evidence type="ECO:0000256" key="3">
    <source>
        <dbReference type="PIRSR" id="PIRSR605511-2"/>
    </source>
</evidence>
<gene>
    <name evidence="5" type="ORF">SAMN03097694_4755</name>
</gene>
<comment type="cofactor">
    <cofactor evidence="3">
        <name>Zn(2+)</name>
        <dbReference type="ChEBI" id="CHEBI:29105"/>
    </cofactor>
    <text evidence="3">Binds 1 divalent metal cation per subunit.</text>
</comment>
<evidence type="ECO:0000256" key="1">
    <source>
        <dbReference type="ARBA" id="ARBA00008853"/>
    </source>
</evidence>
<proteinExistence type="inferred from homology"/>
<organism evidence="5 6">
    <name type="scientific">Janthinobacterium lividum</name>
    <dbReference type="NCBI Taxonomy" id="29581"/>
    <lineage>
        <taxon>Bacteria</taxon>
        <taxon>Pseudomonadati</taxon>
        <taxon>Pseudomonadota</taxon>
        <taxon>Betaproteobacteria</taxon>
        <taxon>Burkholderiales</taxon>
        <taxon>Oxalobacteraceae</taxon>
        <taxon>Janthinobacterium</taxon>
    </lineage>
</organism>
<evidence type="ECO:0000259" key="4">
    <source>
        <dbReference type="Pfam" id="PF08450"/>
    </source>
</evidence>
<feature type="binding site" evidence="3">
    <location>
        <position position="102"/>
    </location>
    <ligand>
        <name>substrate</name>
    </ligand>
</feature>
<feature type="binding site" evidence="3">
    <location>
        <position position="18"/>
    </location>
    <ligand>
        <name>a divalent metal cation</name>
        <dbReference type="ChEBI" id="CHEBI:60240"/>
    </ligand>
</feature>
<dbReference type="PANTHER" id="PTHR10907:SF47">
    <property type="entry name" value="REGUCALCIN"/>
    <property type="match status" value="1"/>
</dbReference>
<comment type="caution">
    <text evidence="5">The sequence shown here is derived from an EMBL/GenBank/DDBJ whole genome shotgun (WGS) entry which is preliminary data.</text>
</comment>
<dbReference type="Gene3D" id="2.120.10.30">
    <property type="entry name" value="TolB, C-terminal domain"/>
    <property type="match status" value="1"/>
</dbReference>
<dbReference type="Proteomes" id="UP000182489">
    <property type="component" value="Unassembled WGS sequence"/>
</dbReference>
<dbReference type="InterPro" id="IPR005511">
    <property type="entry name" value="SMP-30"/>
</dbReference>
<keyword evidence="3" id="KW-0862">Zinc</keyword>
<dbReference type="Pfam" id="PF08450">
    <property type="entry name" value="SGL"/>
    <property type="match status" value="1"/>
</dbReference>
<evidence type="ECO:0000313" key="5">
    <source>
        <dbReference type="EMBL" id="SFY14400.1"/>
    </source>
</evidence>
<dbReference type="PRINTS" id="PR01790">
    <property type="entry name" value="SMP30FAMILY"/>
</dbReference>
<evidence type="ECO:0000256" key="2">
    <source>
        <dbReference type="PIRSR" id="PIRSR605511-1"/>
    </source>
</evidence>
<dbReference type="GO" id="GO:0005509">
    <property type="term" value="F:calcium ion binding"/>
    <property type="evidence" value="ECO:0007669"/>
    <property type="project" value="TreeGrafter"/>
</dbReference>